<evidence type="ECO:0000313" key="3">
    <source>
        <dbReference type="Proteomes" id="UP001149165"/>
    </source>
</evidence>
<protein>
    <submittedName>
        <fullName evidence="2">Uncharacterized protein</fullName>
    </submittedName>
</protein>
<organism evidence="2 3">
    <name type="scientific">Penicillium angulare</name>
    <dbReference type="NCBI Taxonomy" id="116970"/>
    <lineage>
        <taxon>Eukaryota</taxon>
        <taxon>Fungi</taxon>
        <taxon>Dikarya</taxon>
        <taxon>Ascomycota</taxon>
        <taxon>Pezizomycotina</taxon>
        <taxon>Eurotiomycetes</taxon>
        <taxon>Eurotiomycetidae</taxon>
        <taxon>Eurotiales</taxon>
        <taxon>Aspergillaceae</taxon>
        <taxon>Penicillium</taxon>
    </lineage>
</organism>
<gene>
    <name evidence="2" type="ORF">N7456_007672</name>
</gene>
<dbReference type="OrthoDB" id="5428259at2759"/>
<evidence type="ECO:0000313" key="2">
    <source>
        <dbReference type="EMBL" id="KAJ5096951.1"/>
    </source>
</evidence>
<feature type="compositionally biased region" description="Basic and acidic residues" evidence="1">
    <location>
        <begin position="338"/>
        <end position="347"/>
    </location>
</feature>
<reference evidence="2" key="1">
    <citation type="submission" date="2022-11" db="EMBL/GenBank/DDBJ databases">
        <authorList>
            <person name="Petersen C."/>
        </authorList>
    </citation>
    <scope>NUCLEOTIDE SEQUENCE</scope>
    <source>
        <strain evidence="2">IBT 30069</strain>
    </source>
</reference>
<dbReference type="Proteomes" id="UP001149165">
    <property type="component" value="Unassembled WGS sequence"/>
</dbReference>
<evidence type="ECO:0000256" key="1">
    <source>
        <dbReference type="SAM" id="MobiDB-lite"/>
    </source>
</evidence>
<feature type="region of interest" description="Disordered" evidence="1">
    <location>
        <begin position="73"/>
        <end position="120"/>
    </location>
</feature>
<comment type="caution">
    <text evidence="2">The sequence shown here is derived from an EMBL/GenBank/DDBJ whole genome shotgun (WGS) entry which is preliminary data.</text>
</comment>
<sequence length="593" mass="66580">MDTPMLQCIICPGQPRFSDASHLLTHVASKSHLSHYFKLQVRSHQETEAIELLEQYDEWYNSNNLAQLLSDRMTSKDDRKKKHKSHPKGPVGCSVQPEQESSRRSSIKDNSPTAAPALPEYLDPRLANGAEQMEHEFKSEDVSFVSCYATPATSTAIDGHPIMEIEAHLRMGITHSMGDFNHNGEHGEECGRVGNDYNPFPETPKHQRTRVRPDDMHSAMSYEIADPFMENRMPSGASNDLEADKERADEMARLKGILWPGMDIFDSATQQMRRKRNQKKDGNVLKMMEMTSLQVEPTELIFSPTGIFRKQRTITGNVEDDSPLKGETPIPKRRLPRPKKEALRRADPNLPRAQDRRRSKRTVNNNRNKTGFTAYGAKFGSPPQFDGGLKDLGTSYTPDDGELGLAVQAFGKRARNAFTIFADEDDRNKAGYKDQPAHSKPTRETLTPARLVLNSKHDSNDHVGKSGLSALDKENIEPMMTSQGRIGLHGWHSPFPRRNDTDNAGYTPRYYYDEPPHADLGHDDGSETAAYRSNPLLAPGSKIEYYEASSYGQDIMMTHGVWTASPHNASSDATISEEEHHDLAQLYLATHAD</sequence>
<keyword evidence="3" id="KW-1185">Reference proteome</keyword>
<accession>A0A9W9FB14</accession>
<feature type="compositionally biased region" description="Polar residues" evidence="1">
    <location>
        <begin position="362"/>
        <end position="371"/>
    </location>
</feature>
<dbReference type="EMBL" id="JAPQKH010000005">
    <property type="protein sequence ID" value="KAJ5096951.1"/>
    <property type="molecule type" value="Genomic_DNA"/>
</dbReference>
<dbReference type="AlphaFoldDB" id="A0A9W9FB14"/>
<reference evidence="2" key="2">
    <citation type="journal article" date="2023" name="IMA Fungus">
        <title>Comparative genomic study of the Penicillium genus elucidates a diverse pangenome and 15 lateral gene transfer events.</title>
        <authorList>
            <person name="Petersen C."/>
            <person name="Sorensen T."/>
            <person name="Nielsen M.R."/>
            <person name="Sondergaard T.E."/>
            <person name="Sorensen J.L."/>
            <person name="Fitzpatrick D.A."/>
            <person name="Frisvad J.C."/>
            <person name="Nielsen K.L."/>
        </authorList>
    </citation>
    <scope>NUCLEOTIDE SEQUENCE</scope>
    <source>
        <strain evidence="2">IBT 30069</strain>
    </source>
</reference>
<name>A0A9W9FB14_9EURO</name>
<feature type="region of interest" description="Disordered" evidence="1">
    <location>
        <begin position="317"/>
        <end position="379"/>
    </location>
</feature>
<proteinExistence type="predicted"/>